<keyword evidence="2" id="KW-1185">Reference proteome</keyword>
<protein>
    <submittedName>
        <fullName evidence="1">Uncharacterized protein</fullName>
    </submittedName>
</protein>
<reference evidence="1" key="1">
    <citation type="submission" date="2022-03" db="EMBL/GenBank/DDBJ databases">
        <authorList>
            <person name="Alioto T."/>
            <person name="Alioto T."/>
            <person name="Gomez Garrido J."/>
        </authorList>
    </citation>
    <scope>NUCLEOTIDE SEQUENCE</scope>
</reference>
<evidence type="ECO:0000313" key="2">
    <source>
        <dbReference type="Proteomes" id="UP001295444"/>
    </source>
</evidence>
<dbReference type="AlphaFoldDB" id="A0AAD1T300"/>
<dbReference type="Proteomes" id="UP001295444">
    <property type="component" value="Chromosome 09"/>
</dbReference>
<organism evidence="1 2">
    <name type="scientific">Pelobates cultripes</name>
    <name type="common">Western spadefoot toad</name>
    <dbReference type="NCBI Taxonomy" id="61616"/>
    <lineage>
        <taxon>Eukaryota</taxon>
        <taxon>Metazoa</taxon>
        <taxon>Chordata</taxon>
        <taxon>Craniata</taxon>
        <taxon>Vertebrata</taxon>
        <taxon>Euteleostomi</taxon>
        <taxon>Amphibia</taxon>
        <taxon>Batrachia</taxon>
        <taxon>Anura</taxon>
        <taxon>Pelobatoidea</taxon>
        <taxon>Pelobatidae</taxon>
        <taxon>Pelobates</taxon>
    </lineage>
</organism>
<name>A0AAD1T300_PELCU</name>
<evidence type="ECO:0000313" key="1">
    <source>
        <dbReference type="EMBL" id="CAH2316914.1"/>
    </source>
</evidence>
<accession>A0AAD1T300</accession>
<proteinExistence type="predicted"/>
<dbReference type="EMBL" id="OW240920">
    <property type="protein sequence ID" value="CAH2316914.1"/>
    <property type="molecule type" value="Genomic_DNA"/>
</dbReference>
<gene>
    <name evidence="1" type="ORF">PECUL_23A058406</name>
</gene>
<sequence length="156" mass="17577">MAAAPESQLLPKPSATYLKAFDDLCTACLEQRKQLLSQDCFNVVDTQPANHTSVYLQPTNCYHAVSICGRSPSTDGGAESGLIHGQHVMACTRTWGWWHANFSCTMFIFHDMRSGWTDSSPFQAGPHKRYELFYCSFYFSLQIAPFFSFSLSLVIR</sequence>